<dbReference type="InterPro" id="IPR009061">
    <property type="entry name" value="DNA-bd_dom_put_sf"/>
</dbReference>
<evidence type="ECO:0000256" key="1">
    <source>
        <dbReference type="ARBA" id="ARBA00017146"/>
    </source>
</evidence>
<evidence type="ECO:0000256" key="4">
    <source>
        <dbReference type="ARBA" id="ARBA00022723"/>
    </source>
</evidence>
<dbReference type="CDD" id="cd04783">
    <property type="entry name" value="HTH_MerR1"/>
    <property type="match status" value="1"/>
</dbReference>
<evidence type="ECO:0000313" key="13">
    <source>
        <dbReference type="Proteomes" id="UP000182977"/>
    </source>
</evidence>
<keyword evidence="9" id="KW-0804">Transcription</keyword>
<dbReference type="SMART" id="SM00422">
    <property type="entry name" value="HTH_MERR"/>
    <property type="match status" value="1"/>
</dbReference>
<evidence type="ECO:0000259" key="11">
    <source>
        <dbReference type="PROSITE" id="PS50937"/>
    </source>
</evidence>
<evidence type="ECO:0000256" key="6">
    <source>
        <dbReference type="ARBA" id="ARBA00023015"/>
    </source>
</evidence>
<keyword evidence="13" id="KW-1185">Reference proteome</keyword>
<dbReference type="Gene3D" id="1.10.1660.10">
    <property type="match status" value="1"/>
</dbReference>
<dbReference type="GO" id="GO:0045340">
    <property type="term" value="F:mercury ion binding"/>
    <property type="evidence" value="ECO:0007669"/>
    <property type="project" value="InterPro"/>
</dbReference>
<gene>
    <name evidence="12" type="ORF">SAMN04488563_4587</name>
</gene>
<keyword evidence="6" id="KW-0805">Transcription regulation</keyword>
<keyword evidence="4" id="KW-0479">Metal-binding</keyword>
<proteinExistence type="predicted"/>
<keyword evidence="2" id="KW-0475">Mercuric resistance</keyword>
<dbReference type="PROSITE" id="PS50937">
    <property type="entry name" value="HTH_MERR_2"/>
    <property type="match status" value="1"/>
</dbReference>
<evidence type="ECO:0000256" key="8">
    <source>
        <dbReference type="ARBA" id="ARBA00023159"/>
    </source>
</evidence>
<dbReference type="PANTHER" id="PTHR30204">
    <property type="entry name" value="REDOX-CYCLING DRUG-SENSING TRANSCRIPTIONAL ACTIVATOR SOXR"/>
    <property type="match status" value="1"/>
</dbReference>
<dbReference type="SUPFAM" id="SSF46955">
    <property type="entry name" value="Putative DNA-binding domain"/>
    <property type="match status" value="1"/>
</dbReference>
<dbReference type="PROSITE" id="PS00552">
    <property type="entry name" value="HTH_MERR_1"/>
    <property type="match status" value="1"/>
</dbReference>
<feature type="domain" description="HTH merR-type" evidence="11">
    <location>
        <begin position="1"/>
        <end position="69"/>
    </location>
</feature>
<dbReference type="InterPro" id="IPR047057">
    <property type="entry name" value="MerR_fam"/>
</dbReference>
<comment type="function">
    <text evidence="10">Mediates the mercuric-dependent induction of mercury resistance operon. In the absence of mercury MerR represses transcription by binding tightly to the mer operator region; when mercury is present the dimeric complex binds a single ion and becomes a potent transcriptional activator, while remaining bound to the mer site.</text>
</comment>
<dbReference type="GO" id="GO:0046689">
    <property type="term" value="P:response to mercury ion"/>
    <property type="evidence" value="ECO:0007669"/>
    <property type="project" value="UniProtKB-KW"/>
</dbReference>
<keyword evidence="5" id="KW-0476">Mercury</keyword>
<dbReference type="Proteomes" id="UP000182977">
    <property type="component" value="Chromosome I"/>
</dbReference>
<evidence type="ECO:0000256" key="2">
    <source>
        <dbReference type="ARBA" id="ARBA00022466"/>
    </source>
</evidence>
<dbReference type="GO" id="GO:0003677">
    <property type="term" value="F:DNA binding"/>
    <property type="evidence" value="ECO:0007669"/>
    <property type="project" value="UniProtKB-KW"/>
</dbReference>
<dbReference type="STRING" id="419479.SAMN04488563_4587"/>
<dbReference type="RefSeq" id="WP_046769988.1">
    <property type="nucleotide sequence ID" value="NZ_LBMC01000018.1"/>
</dbReference>
<dbReference type="Pfam" id="PF13411">
    <property type="entry name" value="MerR_1"/>
    <property type="match status" value="1"/>
</dbReference>
<dbReference type="GO" id="GO:0003700">
    <property type="term" value="F:DNA-binding transcription factor activity"/>
    <property type="evidence" value="ECO:0007669"/>
    <property type="project" value="InterPro"/>
</dbReference>
<evidence type="ECO:0000313" key="12">
    <source>
        <dbReference type="EMBL" id="SDU73680.1"/>
    </source>
</evidence>
<evidence type="ECO:0000256" key="10">
    <source>
        <dbReference type="ARBA" id="ARBA00024874"/>
    </source>
</evidence>
<dbReference type="AlphaFoldDB" id="A0A1H2KYB7"/>
<sequence>MRTSELARHVGVNPETLRYYERRGLLDEPPRTPGGHRDYPDTTVRLLRFVKRAQELGFTLDEVEELLHLDAGGPDGCDAARVLAVARKSDLEARIADLQRMRDGLADLVETCDLPRDDRNCRLLVAIEPPPRPEGGR</sequence>
<evidence type="ECO:0000256" key="5">
    <source>
        <dbReference type="ARBA" id="ARBA00022914"/>
    </source>
</evidence>
<keyword evidence="3" id="KW-0678">Repressor</keyword>
<evidence type="ECO:0000256" key="3">
    <source>
        <dbReference type="ARBA" id="ARBA00022491"/>
    </source>
</evidence>
<keyword evidence="8" id="KW-0010">Activator</keyword>
<accession>A0A1H2KYB7</accession>
<dbReference type="InterPro" id="IPR000551">
    <property type="entry name" value="MerR-type_HTH_dom"/>
</dbReference>
<organism evidence="12 13">
    <name type="scientific">Jiangella alkaliphila</name>
    <dbReference type="NCBI Taxonomy" id="419479"/>
    <lineage>
        <taxon>Bacteria</taxon>
        <taxon>Bacillati</taxon>
        <taxon>Actinomycetota</taxon>
        <taxon>Actinomycetes</taxon>
        <taxon>Jiangellales</taxon>
        <taxon>Jiangellaceae</taxon>
        <taxon>Jiangella</taxon>
    </lineage>
</organism>
<reference evidence="13" key="1">
    <citation type="submission" date="2016-10" db="EMBL/GenBank/DDBJ databases">
        <authorList>
            <person name="Varghese N."/>
            <person name="Submissions S."/>
        </authorList>
    </citation>
    <scope>NUCLEOTIDE SEQUENCE [LARGE SCALE GENOMIC DNA]</scope>
    <source>
        <strain evidence="13">DSM 45079</strain>
    </source>
</reference>
<evidence type="ECO:0000256" key="7">
    <source>
        <dbReference type="ARBA" id="ARBA00023125"/>
    </source>
</evidence>
<dbReference type="PRINTS" id="PR00040">
    <property type="entry name" value="HTHMERR"/>
</dbReference>
<keyword evidence="7" id="KW-0238">DNA-binding</keyword>
<name>A0A1H2KYB7_9ACTN</name>
<dbReference type="OrthoDB" id="9802039at2"/>
<protein>
    <recommendedName>
        <fullName evidence="1">Mercuric resistance operon regulatory protein</fullName>
    </recommendedName>
</protein>
<dbReference type="InterPro" id="IPR011794">
    <property type="entry name" value="MerR"/>
</dbReference>
<dbReference type="EMBL" id="LT629791">
    <property type="protein sequence ID" value="SDU73680.1"/>
    <property type="molecule type" value="Genomic_DNA"/>
</dbReference>
<dbReference type="PANTHER" id="PTHR30204:SF69">
    <property type="entry name" value="MERR-FAMILY TRANSCRIPTIONAL REGULATOR"/>
    <property type="match status" value="1"/>
</dbReference>
<evidence type="ECO:0000256" key="9">
    <source>
        <dbReference type="ARBA" id="ARBA00023163"/>
    </source>
</evidence>